<reference evidence="1 2" key="1">
    <citation type="journal article" date="2013" name="Mar. Genomics">
        <title>Expression of sulfatases in Rhodopirellula baltica and the diversity of sulfatases in the genus Rhodopirellula.</title>
        <authorList>
            <person name="Wegner C.E."/>
            <person name="Richter-Heitmann T."/>
            <person name="Klindworth A."/>
            <person name="Klockow C."/>
            <person name="Richter M."/>
            <person name="Achstetter T."/>
            <person name="Glockner F.O."/>
            <person name="Harder J."/>
        </authorList>
    </citation>
    <scope>NUCLEOTIDE SEQUENCE [LARGE SCALE GENOMIC DNA]</scope>
    <source>
        <strain evidence="1 2">SH28</strain>
    </source>
</reference>
<accession>K5CJV7</accession>
<comment type="caution">
    <text evidence="1">The sequence shown here is derived from an EMBL/GenBank/DDBJ whole genome shotgun (WGS) entry which is preliminary data.</text>
</comment>
<protein>
    <submittedName>
        <fullName evidence="1">Uncharacterized protein</fullName>
    </submittedName>
</protein>
<dbReference type="Proteomes" id="UP000007993">
    <property type="component" value="Unassembled WGS sequence"/>
</dbReference>
<dbReference type="PATRIC" id="fig|993517.3.peg.347"/>
<gene>
    <name evidence="1" type="ORF">RBSH_00317</name>
</gene>
<name>K5CJV7_RHOBT</name>
<sequence>MELYFVAQVKWRSIGFPRTSIRSPKWRNRGVGDGFAFIVNDTSFDQSFLGQRELETEGQETSQDK</sequence>
<organism evidence="1 2">
    <name type="scientific">Rhodopirellula baltica SH28</name>
    <dbReference type="NCBI Taxonomy" id="993517"/>
    <lineage>
        <taxon>Bacteria</taxon>
        <taxon>Pseudomonadati</taxon>
        <taxon>Planctomycetota</taxon>
        <taxon>Planctomycetia</taxon>
        <taxon>Pirellulales</taxon>
        <taxon>Pirellulaceae</taxon>
        <taxon>Rhodopirellula</taxon>
    </lineage>
</organism>
<dbReference type="EMBL" id="AMCW01000009">
    <property type="protein sequence ID" value="EKK04355.1"/>
    <property type="molecule type" value="Genomic_DNA"/>
</dbReference>
<proteinExistence type="predicted"/>
<dbReference type="AlphaFoldDB" id="K5CJV7"/>
<evidence type="ECO:0000313" key="1">
    <source>
        <dbReference type="EMBL" id="EKK04355.1"/>
    </source>
</evidence>
<evidence type="ECO:0000313" key="2">
    <source>
        <dbReference type="Proteomes" id="UP000007993"/>
    </source>
</evidence>